<dbReference type="KEGG" id="erz:ER308_11520"/>
<reference evidence="8 9" key="1">
    <citation type="submission" date="2019-01" db="EMBL/GenBank/DDBJ databases">
        <title>Egibacter rhizosphaerae EGI 80759T.</title>
        <authorList>
            <person name="Chen D.-D."/>
            <person name="Tian Y."/>
            <person name="Jiao J.-Y."/>
            <person name="Zhang X.-T."/>
            <person name="Zhang Y.-G."/>
            <person name="Zhang Y."/>
            <person name="Xiao M."/>
            <person name="Shu W.-S."/>
            <person name="Li W.-J."/>
        </authorList>
    </citation>
    <scope>NUCLEOTIDE SEQUENCE [LARGE SCALE GENOMIC DNA]</scope>
    <source>
        <strain evidence="8 9">EGI 80759</strain>
    </source>
</reference>
<dbReference type="Pfam" id="PF07927">
    <property type="entry name" value="HicA_toxin"/>
    <property type="match status" value="1"/>
</dbReference>
<dbReference type="SUPFAM" id="SSF54786">
    <property type="entry name" value="YcfA/nrd intein domain"/>
    <property type="match status" value="1"/>
</dbReference>
<dbReference type="GO" id="GO:0003729">
    <property type="term" value="F:mRNA binding"/>
    <property type="evidence" value="ECO:0007669"/>
    <property type="project" value="InterPro"/>
</dbReference>
<dbReference type="Proteomes" id="UP000291469">
    <property type="component" value="Chromosome"/>
</dbReference>
<proteinExistence type="inferred from homology"/>
<evidence type="ECO:0000256" key="5">
    <source>
        <dbReference type="ARBA" id="ARBA00022801"/>
    </source>
</evidence>
<name>A0A411YFY5_9ACTN</name>
<evidence type="ECO:0000256" key="1">
    <source>
        <dbReference type="ARBA" id="ARBA00006620"/>
    </source>
</evidence>
<evidence type="ECO:0000256" key="7">
    <source>
        <dbReference type="ARBA" id="ARBA00023016"/>
    </source>
</evidence>
<evidence type="ECO:0000313" key="8">
    <source>
        <dbReference type="EMBL" id="QBI20128.1"/>
    </source>
</evidence>
<keyword evidence="5" id="KW-0378">Hydrolase</keyword>
<dbReference type="Gene3D" id="3.30.920.30">
    <property type="entry name" value="Hypothetical protein"/>
    <property type="match status" value="1"/>
</dbReference>
<evidence type="ECO:0000256" key="4">
    <source>
        <dbReference type="ARBA" id="ARBA00022759"/>
    </source>
</evidence>
<keyword evidence="9" id="KW-1185">Reference proteome</keyword>
<dbReference type="AlphaFoldDB" id="A0A411YFY5"/>
<dbReference type="InterPro" id="IPR038570">
    <property type="entry name" value="HicA_sf"/>
</dbReference>
<comment type="similarity">
    <text evidence="1">Belongs to the HicA mRNA interferase family.</text>
</comment>
<keyword evidence="7" id="KW-0346">Stress response</keyword>
<dbReference type="GO" id="GO:0016787">
    <property type="term" value="F:hydrolase activity"/>
    <property type="evidence" value="ECO:0007669"/>
    <property type="project" value="UniProtKB-KW"/>
</dbReference>
<dbReference type="EMBL" id="CP036402">
    <property type="protein sequence ID" value="QBI20128.1"/>
    <property type="molecule type" value="Genomic_DNA"/>
</dbReference>
<gene>
    <name evidence="8" type="ORF">ER308_11520</name>
</gene>
<evidence type="ECO:0000256" key="3">
    <source>
        <dbReference type="ARBA" id="ARBA00022722"/>
    </source>
</evidence>
<dbReference type="RefSeq" id="WP_131155125.1">
    <property type="nucleotide sequence ID" value="NZ_CP036402.1"/>
</dbReference>
<keyword evidence="6" id="KW-0694">RNA-binding</keyword>
<sequence>MAALRRAGFEVVSQRGSHVKLRNEDGRTVIVPDHREIARGTMRSILRQAGLSAEEFEQLAK</sequence>
<dbReference type="InterPro" id="IPR012933">
    <property type="entry name" value="HicA_mRNA_interferase"/>
</dbReference>
<keyword evidence="4" id="KW-0255">Endonuclease</keyword>
<dbReference type="GO" id="GO:0004519">
    <property type="term" value="F:endonuclease activity"/>
    <property type="evidence" value="ECO:0007669"/>
    <property type="project" value="UniProtKB-KW"/>
</dbReference>
<keyword evidence="3" id="KW-0540">Nuclease</keyword>
<evidence type="ECO:0000313" key="9">
    <source>
        <dbReference type="Proteomes" id="UP000291469"/>
    </source>
</evidence>
<organism evidence="8 9">
    <name type="scientific">Egibacter rhizosphaerae</name>
    <dbReference type="NCBI Taxonomy" id="1670831"/>
    <lineage>
        <taxon>Bacteria</taxon>
        <taxon>Bacillati</taxon>
        <taxon>Actinomycetota</taxon>
        <taxon>Nitriliruptoria</taxon>
        <taxon>Egibacterales</taxon>
        <taxon>Egibacteraceae</taxon>
        <taxon>Egibacter</taxon>
    </lineage>
</organism>
<dbReference type="OrthoDB" id="9811409at2"/>
<evidence type="ECO:0000256" key="2">
    <source>
        <dbReference type="ARBA" id="ARBA00022649"/>
    </source>
</evidence>
<evidence type="ECO:0000256" key="6">
    <source>
        <dbReference type="ARBA" id="ARBA00022884"/>
    </source>
</evidence>
<keyword evidence="2" id="KW-1277">Toxin-antitoxin system</keyword>
<accession>A0A411YFY5</accession>
<protein>
    <submittedName>
        <fullName evidence="8">Type II toxin-antitoxin system HicA family toxin</fullName>
    </submittedName>
</protein>